<accession>A0A0U3HS83</accession>
<evidence type="ECO:0008006" key="3">
    <source>
        <dbReference type="Google" id="ProtNLM"/>
    </source>
</evidence>
<dbReference type="KEGG" id="prr:AT705_15150"/>
<dbReference type="Gene3D" id="3.40.50.300">
    <property type="entry name" value="P-loop containing nucleotide triphosphate hydrolases"/>
    <property type="match status" value="1"/>
</dbReference>
<gene>
    <name evidence="1" type="ORF">AT705_15150</name>
</gene>
<dbReference type="Proteomes" id="UP000069015">
    <property type="component" value="Chromosome 1"/>
</dbReference>
<evidence type="ECO:0000313" key="1">
    <source>
        <dbReference type="EMBL" id="ALU44169.1"/>
    </source>
</evidence>
<dbReference type="RefSeq" id="WP_058797210.1">
    <property type="nucleotide sequence ID" value="NZ_CP013611.1"/>
</dbReference>
<dbReference type="EMBL" id="CP013611">
    <property type="protein sequence ID" value="ALU44169.1"/>
    <property type="molecule type" value="Genomic_DNA"/>
</dbReference>
<dbReference type="SUPFAM" id="SSF48371">
    <property type="entry name" value="ARM repeat"/>
    <property type="match status" value="1"/>
</dbReference>
<reference evidence="1 2" key="1">
    <citation type="submission" date="2015-12" db="EMBL/GenBank/DDBJ databases">
        <title>Complete genome sequence of Pseudoalteromonas rubra SCSIO 6842, harboring a conjugative plasmid.</title>
        <authorList>
            <person name="Li B."/>
            <person name="Wang X."/>
        </authorList>
    </citation>
    <scope>NUCLEOTIDE SEQUENCE [LARGE SCALE GENOMIC DNA]</scope>
    <source>
        <strain evidence="1 2">SCSIO 6842</strain>
    </source>
</reference>
<proteinExistence type="predicted"/>
<dbReference type="SUPFAM" id="SSF52540">
    <property type="entry name" value="P-loop containing nucleoside triphosphate hydrolases"/>
    <property type="match status" value="1"/>
</dbReference>
<dbReference type="InterPro" id="IPR016024">
    <property type="entry name" value="ARM-type_fold"/>
</dbReference>
<organism evidence="1 2">
    <name type="scientific">Pseudoalteromonas rubra</name>
    <dbReference type="NCBI Taxonomy" id="43658"/>
    <lineage>
        <taxon>Bacteria</taxon>
        <taxon>Pseudomonadati</taxon>
        <taxon>Pseudomonadota</taxon>
        <taxon>Gammaproteobacteria</taxon>
        <taxon>Alteromonadales</taxon>
        <taxon>Pseudoalteromonadaceae</taxon>
        <taxon>Pseudoalteromonas</taxon>
    </lineage>
</organism>
<sequence>MATLDFNQIRSTPKSKNDSFESLAIQLFKAHCTSPKNSSFFSLRGDGGDGGVEAYYKTPTGDILGIQAKYFFKLGSSELGQLKKSLATALKNHPTLSEYWIYIPFDLTGKVAGGKRGKSEIEKFEEWRDEIKTQNPNLHLKLVTAEISRQQILEIDHSGGFSSYWFNENILTSQKIKNCIDSAEIFAGPRYCSDLDIITEAHDALDSFGEVFDFKQWLVNIWKPLKISFRTKAQYSEKIFSQTPESERVQAKQLLEVLLEKTSIKYNIIDQTVICSTLDIIRSLKPLCENAIRQQEKKFFAEHGEGSDTPSFRQFQAEYMCVFPAENLDASRELLASIIDIENSLSSPLIQSCHAQSFLLTGPAGAGKTHSIVSFAKRRLDKGAHTLVLFGEDFDNAEPWDVVRSKLGFGSDVGRDKLLSCLQASAQANNYCFVIAIDALNEGVKARKWKNKLPELIQQLNEYPHIKIVVSSRDIYANLVVDERFPGYAYSHIGFTRNFHDVLSSFSQRYNVESEITPIFTDELRNPLLLHLVFKTHKSEDSYSLDVSTSGFSTIFSKHLKQIDNSLRERLDYVSPKNIVRAVMSKLSDVLAHSETQTINWEIAVNTIKPILGNELFPERFIDELVKEQLLILSATDDEDFLIRFGYQRFGDMLRASSIVQSYQEIGNSDLSILAGKLKILTDMESGVLEALASILPEEIGIEITDNRLGLDNDLAHSLFVKSLTWRSKQSVTPAIEKHMFGALKTGGLWQTVFESLFQLSIVPSHYLNAENWFKDFQWQQASPSRDTYLSVALSESYYKKGAIWFLIEALEKIEVTNWPEESYKLASSILLWCCSATDRRVRDQATRCLGLLFKQSPAICQHAVNSFTECDDDYILESLIQAMYISCLLSPESAEDFVKPLNRYISTNSGSNNILIREHSQLLRLELVKLGIEEDRISNQYVTSSLPLTWPILSDVQTLLTLENLPSNMRLWGGQLGPDFWHYIVEPRLRAFDLKSQNITLENVACWIMREAEYIGYPGYRNGALHHDLATLHKYGRGRAKPGYAETIGKKCYWVAFHRLIGLLAANVATTQSHWEPQLDSGRFWSLELRKVDISDIRDLSSKQNYPLRNLIMQEFELPESNVNCWLHNDDYFTASNVLVLNDESGTTWVNLSFYSEVHAKRNEDDVSFDAESFISISSYHGYFVEPSNTEAFELHNHSNGHCYRVYLAEYPRSPAFKQCIAEQDTTISDGQRTFSSIQLLRGGEWEYDYSSNVEQSSINMPCPDLIEKMNLSWDQDSGWLDENQNLAAFSHNTDRNSSLFIRKDTLDCYLSKLGKSLVFSRFCRKQFSRGFANDAKLMEVTSRYIYTPSDCSLKCISEDIEYQGFEPSEQPEGVVS</sequence>
<protein>
    <recommendedName>
        <fullName evidence="3">ATP-binding protein</fullName>
    </recommendedName>
</protein>
<name>A0A0U3HS83_9GAMM</name>
<dbReference type="InterPro" id="IPR027417">
    <property type="entry name" value="P-loop_NTPase"/>
</dbReference>
<evidence type="ECO:0000313" key="2">
    <source>
        <dbReference type="Proteomes" id="UP000069015"/>
    </source>
</evidence>